<proteinExistence type="predicted"/>
<gene>
    <name evidence="2" type="ORF">NEOLEDRAFT_1054633</name>
</gene>
<dbReference type="InterPro" id="IPR005062">
    <property type="entry name" value="SAC3/GANP/THP3_conserved"/>
</dbReference>
<dbReference type="STRING" id="1314782.A0A165VV22"/>
<dbReference type="Proteomes" id="UP000076761">
    <property type="component" value="Unassembled WGS sequence"/>
</dbReference>
<dbReference type="PANTHER" id="PTHR12436">
    <property type="entry name" value="80 KDA MCM3-ASSOCIATED PROTEIN"/>
    <property type="match status" value="1"/>
</dbReference>
<dbReference type="GO" id="GO:0006406">
    <property type="term" value="P:mRNA export from nucleus"/>
    <property type="evidence" value="ECO:0007669"/>
    <property type="project" value="TreeGrafter"/>
</dbReference>
<evidence type="ECO:0000259" key="1">
    <source>
        <dbReference type="Pfam" id="PF03399"/>
    </source>
</evidence>
<dbReference type="FunCoup" id="A0A165VV22">
    <property type="interactions" value="135"/>
</dbReference>
<dbReference type="InterPro" id="IPR045107">
    <property type="entry name" value="SAC3/GANP/THP3"/>
</dbReference>
<dbReference type="AlphaFoldDB" id="A0A165VV22"/>
<reference evidence="2 3" key="1">
    <citation type="journal article" date="2016" name="Mol. Biol. Evol.">
        <title>Comparative Genomics of Early-Diverging Mushroom-Forming Fungi Provides Insights into the Origins of Lignocellulose Decay Capabilities.</title>
        <authorList>
            <person name="Nagy L.G."/>
            <person name="Riley R."/>
            <person name="Tritt A."/>
            <person name="Adam C."/>
            <person name="Daum C."/>
            <person name="Floudas D."/>
            <person name="Sun H."/>
            <person name="Yadav J.S."/>
            <person name="Pangilinan J."/>
            <person name="Larsson K.H."/>
            <person name="Matsuura K."/>
            <person name="Barry K."/>
            <person name="Labutti K."/>
            <person name="Kuo R."/>
            <person name="Ohm R.A."/>
            <person name="Bhattacharya S.S."/>
            <person name="Shirouzu T."/>
            <person name="Yoshinaga Y."/>
            <person name="Martin F.M."/>
            <person name="Grigoriev I.V."/>
            <person name="Hibbett D.S."/>
        </authorList>
    </citation>
    <scope>NUCLEOTIDE SEQUENCE [LARGE SCALE GENOMIC DNA]</scope>
    <source>
        <strain evidence="2 3">HHB14362 ss-1</strain>
    </source>
</reference>
<dbReference type="PANTHER" id="PTHR12436:SF3">
    <property type="entry name" value="GERMINAL-CENTER ASSOCIATED NUCLEAR PROTEIN"/>
    <property type="match status" value="1"/>
</dbReference>
<sequence length="277" mass="31846">MGNGAYQTAYFLVHLAFYRCDADTAKIPGTRRVDHRRAVKAYERAAGDKTIPSDLRPPRVLKRTLDYLFHKLLPEGGFEATHTFIRDRSRAVRTDFTMQHETGPLAIECHDRCARYHILALHFMREKSDFSIALEEQQLMNTLQSLKEFYEDQRQRYQSPSELEMRVYHRLIHIRDQRERHDDISPEILAHPVFKLTTQFRLIVQAKSSPITKTSALVVDGEAMGVFGQLAATLRDSGNLVMIYLVACILERLFGKDTIEDIEAIRGSLTLPDIIDG</sequence>
<keyword evidence="3" id="KW-1185">Reference proteome</keyword>
<dbReference type="Pfam" id="PF03399">
    <property type="entry name" value="SAC3_GANP"/>
    <property type="match status" value="1"/>
</dbReference>
<dbReference type="Gene3D" id="1.25.40.990">
    <property type="match status" value="1"/>
</dbReference>
<organism evidence="2 3">
    <name type="scientific">Neolentinus lepideus HHB14362 ss-1</name>
    <dbReference type="NCBI Taxonomy" id="1314782"/>
    <lineage>
        <taxon>Eukaryota</taxon>
        <taxon>Fungi</taxon>
        <taxon>Dikarya</taxon>
        <taxon>Basidiomycota</taxon>
        <taxon>Agaricomycotina</taxon>
        <taxon>Agaricomycetes</taxon>
        <taxon>Gloeophyllales</taxon>
        <taxon>Gloeophyllaceae</taxon>
        <taxon>Neolentinus</taxon>
    </lineage>
</organism>
<dbReference type="OrthoDB" id="264795at2759"/>
<feature type="non-terminal residue" evidence="2">
    <location>
        <position position="277"/>
    </location>
</feature>
<name>A0A165VV22_9AGAM</name>
<feature type="domain" description="SAC3/GANP/THP3 conserved" evidence="1">
    <location>
        <begin position="28"/>
        <end position="255"/>
    </location>
</feature>
<dbReference type="GO" id="GO:0005737">
    <property type="term" value="C:cytoplasm"/>
    <property type="evidence" value="ECO:0007669"/>
    <property type="project" value="TreeGrafter"/>
</dbReference>
<evidence type="ECO:0000313" key="3">
    <source>
        <dbReference type="Proteomes" id="UP000076761"/>
    </source>
</evidence>
<accession>A0A165VV22</accession>
<dbReference type="InParanoid" id="A0A165VV22"/>
<evidence type="ECO:0000313" key="2">
    <source>
        <dbReference type="EMBL" id="KZT30238.1"/>
    </source>
</evidence>
<dbReference type="EMBL" id="KV425552">
    <property type="protein sequence ID" value="KZT30238.1"/>
    <property type="molecule type" value="Genomic_DNA"/>
</dbReference>
<dbReference type="GO" id="GO:0070390">
    <property type="term" value="C:transcription export complex 2"/>
    <property type="evidence" value="ECO:0007669"/>
    <property type="project" value="TreeGrafter"/>
</dbReference>
<protein>
    <recommendedName>
        <fullName evidence="1">SAC3/GANP/THP3 conserved domain-containing protein</fullName>
    </recommendedName>
</protein>